<evidence type="ECO:0000256" key="5">
    <source>
        <dbReference type="ARBA" id="ARBA00022970"/>
    </source>
</evidence>
<dbReference type="PANTHER" id="PTHR43820:SF4">
    <property type="entry name" value="HIGH-AFFINITY BRANCHED-CHAIN AMINO ACID TRANSPORT ATP-BINDING PROTEIN LIVF"/>
    <property type="match status" value="1"/>
</dbReference>
<dbReference type="EMBL" id="AUBJ02000001">
    <property type="protein sequence ID" value="MCP2331031.1"/>
    <property type="molecule type" value="Genomic_DNA"/>
</dbReference>
<dbReference type="CDD" id="cd03224">
    <property type="entry name" value="ABC_TM1139_LivF_branched"/>
    <property type="match status" value="1"/>
</dbReference>
<name>A0ABT1JGX4_ACTCY</name>
<dbReference type="InterPro" id="IPR032823">
    <property type="entry name" value="BCA_ABC_TP_C"/>
</dbReference>
<sequence length="613" mass="63909">MTTDPRPTTPAGLRVDRLDIRYGRALPAVRQVCLHVEPGSVAALLGANGAGKSTLLRAVSGTLPLHGGAVTGGTVEVDGRPLDWRDAASTVAAGVVQVPEGRRVFPALSVADNLDAGALGPRSPRGARRRAARDEVYDLFPVLARRRGQPAGTLSGGEQQMLAIGRALMAAPRLLLLDEPSLGLAPRVVQTVAEVIRQINRSGVTVVLVEQNAALALGVADHAHVLDLGRVRLSGAAAQLATSDEVRRLYLGEAPDASEPEPTGTGAEGDVEPSDQDHGDHGDHGPRARRADTRPAAPARAEPGGSPALPTPSDPRGVGDRDGEPPIPGRPAHTGRAAVPLRVRSLTVRFAGLVALDDVDLTVEPGSLHAVIGPNGAGKSTFFNVLSGVCRAATGSVVLGDHDLTRTAPHRIAALGVARTFQNVVLARGTVSDNLMLGRHVLTRAGLLASALRLPGAVREERTHRARVREVAELVGLGDLTDTPVDLLSYGDRKRVELARALCMEPRLLLLDEPVAGMNGAERRRMVDLIARVRAELAPSILLVEHDMPLVMGLADEVTVLDFGRSVATGPPGRVRGDPAVIAAYLGGVPVPVPESAAGPGTATATTLPEDPR</sequence>
<evidence type="ECO:0000256" key="4">
    <source>
        <dbReference type="ARBA" id="ARBA00022840"/>
    </source>
</evidence>
<evidence type="ECO:0000256" key="6">
    <source>
        <dbReference type="SAM" id="MobiDB-lite"/>
    </source>
</evidence>
<keyword evidence="2" id="KW-0813">Transport</keyword>
<gene>
    <name evidence="8" type="ORF">G443_001301</name>
</gene>
<protein>
    <submittedName>
        <fullName evidence="8">ABC-type branched-chain amino acid transport system, ATPase component</fullName>
    </submittedName>
</protein>
<dbReference type="Pfam" id="PF12399">
    <property type="entry name" value="BCA_ABC_TP_C"/>
    <property type="match status" value="1"/>
</dbReference>
<comment type="similarity">
    <text evidence="1">Belongs to the ABC transporter superfamily.</text>
</comment>
<dbReference type="PROSITE" id="PS50893">
    <property type="entry name" value="ABC_TRANSPORTER_2"/>
    <property type="match status" value="2"/>
</dbReference>
<dbReference type="InterPro" id="IPR027417">
    <property type="entry name" value="P-loop_NTPase"/>
</dbReference>
<keyword evidence="3" id="KW-0547">Nucleotide-binding</keyword>
<keyword evidence="9" id="KW-1185">Reference proteome</keyword>
<evidence type="ECO:0000256" key="3">
    <source>
        <dbReference type="ARBA" id="ARBA00022741"/>
    </source>
</evidence>
<feature type="compositionally biased region" description="Basic and acidic residues" evidence="6">
    <location>
        <begin position="275"/>
        <end position="293"/>
    </location>
</feature>
<evidence type="ECO:0000256" key="2">
    <source>
        <dbReference type="ARBA" id="ARBA00022448"/>
    </source>
</evidence>
<dbReference type="CDD" id="cd03219">
    <property type="entry name" value="ABC_Mj1267_LivG_branched"/>
    <property type="match status" value="1"/>
</dbReference>
<keyword evidence="4" id="KW-0067">ATP-binding</keyword>
<evidence type="ECO:0000259" key="7">
    <source>
        <dbReference type="PROSITE" id="PS50893"/>
    </source>
</evidence>
<dbReference type="InterPro" id="IPR003439">
    <property type="entry name" value="ABC_transporter-like_ATP-bd"/>
</dbReference>
<evidence type="ECO:0000313" key="9">
    <source>
        <dbReference type="Proteomes" id="UP000791080"/>
    </source>
</evidence>
<reference evidence="8 9" key="1">
    <citation type="submission" date="2022-06" db="EMBL/GenBank/DDBJ databases">
        <title>Genomic Encyclopedia of Type Strains, Phase I: the one thousand microbial genomes (KMG-I) project.</title>
        <authorList>
            <person name="Kyrpides N."/>
        </authorList>
    </citation>
    <scope>NUCLEOTIDE SEQUENCE [LARGE SCALE GENOMIC DNA]</scope>
    <source>
        <strain evidence="8 9">DSM 43889</strain>
    </source>
</reference>
<proteinExistence type="inferred from homology"/>
<dbReference type="SMART" id="SM00382">
    <property type="entry name" value="AAA"/>
    <property type="match status" value="2"/>
</dbReference>
<dbReference type="PANTHER" id="PTHR43820">
    <property type="entry name" value="HIGH-AFFINITY BRANCHED-CHAIN AMINO ACID TRANSPORT ATP-BINDING PROTEIN LIVF"/>
    <property type="match status" value="1"/>
</dbReference>
<dbReference type="InterPro" id="IPR052156">
    <property type="entry name" value="BCAA_Transport_ATP-bd_LivF"/>
</dbReference>
<feature type="compositionally biased region" description="Low complexity" evidence="6">
    <location>
        <begin position="294"/>
        <end position="308"/>
    </location>
</feature>
<feature type="domain" description="ABC transporter" evidence="7">
    <location>
        <begin position="13"/>
        <end position="253"/>
    </location>
</feature>
<dbReference type="Gene3D" id="3.40.50.300">
    <property type="entry name" value="P-loop containing nucleotide triphosphate hydrolases"/>
    <property type="match status" value="2"/>
</dbReference>
<dbReference type="RefSeq" id="WP_081715697.1">
    <property type="nucleotide sequence ID" value="NZ_AUBJ02000001.1"/>
</dbReference>
<dbReference type="SUPFAM" id="SSF52540">
    <property type="entry name" value="P-loop containing nucleoside triphosphate hydrolases"/>
    <property type="match status" value="2"/>
</dbReference>
<feature type="domain" description="ABC transporter" evidence="7">
    <location>
        <begin position="341"/>
        <end position="588"/>
    </location>
</feature>
<keyword evidence="5" id="KW-0029">Amino-acid transport</keyword>
<organism evidence="8 9">
    <name type="scientific">Actinoalloteichus caeruleus DSM 43889</name>
    <dbReference type="NCBI Taxonomy" id="1120930"/>
    <lineage>
        <taxon>Bacteria</taxon>
        <taxon>Bacillati</taxon>
        <taxon>Actinomycetota</taxon>
        <taxon>Actinomycetes</taxon>
        <taxon>Pseudonocardiales</taxon>
        <taxon>Pseudonocardiaceae</taxon>
        <taxon>Actinoalloteichus</taxon>
        <taxon>Actinoalloteichus cyanogriseus</taxon>
    </lineage>
</organism>
<dbReference type="Proteomes" id="UP000791080">
    <property type="component" value="Unassembled WGS sequence"/>
</dbReference>
<dbReference type="Pfam" id="PF00005">
    <property type="entry name" value="ABC_tran"/>
    <property type="match status" value="2"/>
</dbReference>
<dbReference type="InterPro" id="IPR003593">
    <property type="entry name" value="AAA+_ATPase"/>
</dbReference>
<evidence type="ECO:0000313" key="8">
    <source>
        <dbReference type="EMBL" id="MCP2331031.1"/>
    </source>
</evidence>
<accession>A0ABT1JGX4</accession>
<dbReference type="InterPro" id="IPR017871">
    <property type="entry name" value="ABC_transporter-like_CS"/>
</dbReference>
<evidence type="ECO:0000256" key="1">
    <source>
        <dbReference type="ARBA" id="ARBA00005417"/>
    </source>
</evidence>
<feature type="region of interest" description="Disordered" evidence="6">
    <location>
        <begin position="253"/>
        <end position="336"/>
    </location>
</feature>
<dbReference type="PROSITE" id="PS00211">
    <property type="entry name" value="ABC_TRANSPORTER_1"/>
    <property type="match status" value="2"/>
</dbReference>
<comment type="caution">
    <text evidence="8">The sequence shown here is derived from an EMBL/GenBank/DDBJ whole genome shotgun (WGS) entry which is preliminary data.</text>
</comment>